<dbReference type="InterPro" id="IPR002938">
    <property type="entry name" value="FAD-bd"/>
</dbReference>
<proteinExistence type="predicted"/>
<dbReference type="NCBIfam" id="NF005566">
    <property type="entry name" value="PRK07236.1"/>
    <property type="match status" value="1"/>
</dbReference>
<dbReference type="PANTHER" id="PTHR47469">
    <property type="entry name" value="MONOOXYGENASE-LIKE"/>
    <property type="match status" value="1"/>
</dbReference>
<dbReference type="RefSeq" id="WP_069205564.1">
    <property type="nucleotide sequence ID" value="NZ_CP014168.1"/>
</dbReference>
<dbReference type="EMBL" id="CP014168">
    <property type="protein sequence ID" value="AOH85015.1"/>
    <property type="molecule type" value="Genomic_DNA"/>
</dbReference>
<name>A0A1B3ZC80_9SPHN</name>
<dbReference type="AlphaFoldDB" id="A0A1B3ZC80"/>
<dbReference type="Pfam" id="PF22607">
    <property type="entry name" value="FAD_binding-like"/>
    <property type="match status" value="1"/>
</dbReference>
<feature type="domain" description="2,6-dihydroxypyridine 3-monooxygenase substrate binding" evidence="2">
    <location>
        <begin position="163"/>
        <end position="288"/>
    </location>
</feature>
<dbReference type="GO" id="GO:0071949">
    <property type="term" value="F:FAD binding"/>
    <property type="evidence" value="ECO:0007669"/>
    <property type="project" value="InterPro"/>
</dbReference>
<evidence type="ECO:0000259" key="1">
    <source>
        <dbReference type="Pfam" id="PF01494"/>
    </source>
</evidence>
<dbReference type="InterPro" id="IPR053212">
    <property type="entry name" value="DHP_3-monooxygenase"/>
</dbReference>
<sequence>MRIVIAGGSLAGLFAAGLLRRAGHEVHVFERSRGGLAGRGAGLVPQEEVFTALRALSLDHLATIGVVARERIFLDLDGSVAGRVATPQMQVSWDHLYSGLRDLLGERDYTLGRAVARAGQGDGAAWLEFEDGGRETADLVIGADGVGSAVRAAVIGLEQQARYTGYVAWRGLIPEDALPATAADVLLDRFAFYTGERAQALGYVVPGPAGELEPGRRRYNWVWYRRADDLAATLTDRAGRAHPFSLAPGQLTDQARDRLRRDSATLLPPQFRAALLAEPDPFVQAIFDYEAPQMVRGRLALIGDSAFVARPHTAMGVAKAAGDALALATALAAHPAEPALQAYQQARLWNGRAIVDYGRKLGAFMA</sequence>
<dbReference type="SUPFAM" id="SSF51905">
    <property type="entry name" value="FAD/NAD(P)-binding domain"/>
    <property type="match status" value="1"/>
</dbReference>
<dbReference type="OrthoDB" id="5499180at2"/>
<evidence type="ECO:0000259" key="2">
    <source>
        <dbReference type="Pfam" id="PF22607"/>
    </source>
</evidence>
<dbReference type="Gene3D" id="3.50.50.60">
    <property type="entry name" value="FAD/NAD(P)-binding domain"/>
    <property type="match status" value="2"/>
</dbReference>
<gene>
    <name evidence="3" type="ORF">AWL63_14675</name>
</gene>
<dbReference type="STRING" id="1560345.AWL63_14675"/>
<dbReference type="InterPro" id="IPR036188">
    <property type="entry name" value="FAD/NAD-bd_sf"/>
</dbReference>
<dbReference type="PANTHER" id="PTHR47469:SF2">
    <property type="entry name" value="OS06G0597600 PROTEIN"/>
    <property type="match status" value="1"/>
</dbReference>
<feature type="domain" description="FAD-binding" evidence="1">
    <location>
        <begin position="291"/>
        <end position="356"/>
    </location>
</feature>
<dbReference type="Proteomes" id="UP000094256">
    <property type="component" value="Chromosome"/>
</dbReference>
<accession>A0A1B3ZC80</accession>
<dbReference type="PRINTS" id="PR00420">
    <property type="entry name" value="RNGMNOXGNASE"/>
</dbReference>
<dbReference type="SUPFAM" id="SSF54373">
    <property type="entry name" value="FAD-linked reductases, C-terminal domain"/>
    <property type="match status" value="1"/>
</dbReference>
<reference evidence="3 4" key="1">
    <citation type="submission" date="2016-01" db="EMBL/GenBank/DDBJ databases">
        <title>Complete genome and mega plasmid sequence of Sphingomonas panacis DCY99 elicits systemic resistance in rice to Xanthomonas oryzae.</title>
        <authorList>
            <person name="Kim Y.J."/>
            <person name="Yang D.C."/>
            <person name="Sing P."/>
        </authorList>
    </citation>
    <scope>NUCLEOTIDE SEQUENCE [LARGE SCALE GENOMIC DNA]</scope>
    <source>
        <strain evidence="3 4">DCY99</strain>
    </source>
</reference>
<dbReference type="InterPro" id="IPR054707">
    <property type="entry name" value="DhpH_subs-bd"/>
</dbReference>
<evidence type="ECO:0000313" key="4">
    <source>
        <dbReference type="Proteomes" id="UP000094256"/>
    </source>
</evidence>
<dbReference type="Pfam" id="PF01494">
    <property type="entry name" value="FAD_binding_3"/>
    <property type="match status" value="1"/>
</dbReference>
<evidence type="ECO:0000313" key="3">
    <source>
        <dbReference type="EMBL" id="AOH85015.1"/>
    </source>
</evidence>
<organism evidence="3 4">
    <name type="scientific">Sphingomonas panacis</name>
    <dbReference type="NCBI Taxonomy" id="1560345"/>
    <lineage>
        <taxon>Bacteria</taxon>
        <taxon>Pseudomonadati</taxon>
        <taxon>Pseudomonadota</taxon>
        <taxon>Alphaproteobacteria</taxon>
        <taxon>Sphingomonadales</taxon>
        <taxon>Sphingomonadaceae</taxon>
        <taxon>Sphingomonas</taxon>
    </lineage>
</organism>
<dbReference type="KEGG" id="span:AWL63_14675"/>
<keyword evidence="4" id="KW-1185">Reference proteome</keyword>
<protein>
    <submittedName>
        <fullName evidence="3">2-polyprenyl-6-methoxyphenol hydroxylase</fullName>
    </submittedName>
</protein>